<evidence type="ECO:0000256" key="1">
    <source>
        <dbReference type="ARBA" id="ARBA00023242"/>
    </source>
</evidence>
<dbReference type="GO" id="GO:0000981">
    <property type="term" value="F:DNA-binding transcription factor activity, RNA polymerase II-specific"/>
    <property type="evidence" value="ECO:0007669"/>
    <property type="project" value="InterPro"/>
</dbReference>
<accession>A0A8K0T816</accession>
<keyword evidence="1" id="KW-0539">Nucleus</keyword>
<dbReference type="InterPro" id="IPR052973">
    <property type="entry name" value="Fungal_sec-metab_reg_TF"/>
</dbReference>
<dbReference type="EMBL" id="JAGPNK010000001">
    <property type="protein sequence ID" value="KAH7329047.1"/>
    <property type="molecule type" value="Genomic_DNA"/>
</dbReference>
<dbReference type="PANTHER" id="PTHR35392:SF3">
    <property type="entry name" value="ZN(2)-C6 FUNGAL-TYPE DOMAIN-CONTAINING PROTEIN"/>
    <property type="match status" value="1"/>
</dbReference>
<proteinExistence type="predicted"/>
<dbReference type="AlphaFoldDB" id="A0A8K0T816"/>
<feature type="domain" description="Zn(2)-C6 fungal-type" evidence="2">
    <location>
        <begin position="95"/>
        <end position="135"/>
    </location>
</feature>
<organism evidence="3 4">
    <name type="scientific">Stachybotrys elegans</name>
    <dbReference type="NCBI Taxonomy" id="80388"/>
    <lineage>
        <taxon>Eukaryota</taxon>
        <taxon>Fungi</taxon>
        <taxon>Dikarya</taxon>
        <taxon>Ascomycota</taxon>
        <taxon>Pezizomycotina</taxon>
        <taxon>Sordariomycetes</taxon>
        <taxon>Hypocreomycetidae</taxon>
        <taxon>Hypocreales</taxon>
        <taxon>Stachybotryaceae</taxon>
        <taxon>Stachybotrys</taxon>
    </lineage>
</organism>
<protein>
    <recommendedName>
        <fullName evidence="2">Zn(2)-C6 fungal-type domain-containing protein</fullName>
    </recommendedName>
</protein>
<sequence length="496" mass="56676">MVQVSNGYAGISALMTPLVPQPGEVITSVLPLGTPIIPAGILGRIKQEGDWDVIPYLGNSSKAGAISPNPRTGKRGPFKEAILREQTAQTRKIGSCLRCRMQRIRCEYDPNQPDGDCITCMRVFKTKMGHFPCMRFKISDIKLFKPGQVPGFEWTRRWSYNISDSIQVWSSTEVKVIRVSEGYSKQALELKVREFVPQEGDKLERTWDDNGVKRSVTIPPYALMNMEEVKAAYERYICDSMIDAMPKFIGPPGELIHLTYRHAWQMCRSASTPSEALSLLSCAFRLWTSIRYSTASGFIVGEETLGMPRDILDSSNPNHGMIPIPPVLGAQLDVILIHHIQTKLRRELLERLQKVYLKNKATNWLLLYLVNFMLLHNAALITAHDASYAQKHGMKRRYAREDKVKEYHMGGNILLAHFHYSNKGVRPFSDECKDDDLRTIAALNDDQIKFVHATRLCVKRQRQGWKDLQAQNDYTKDYFFISQLYEENWRPRSCAV</sequence>
<evidence type="ECO:0000313" key="3">
    <source>
        <dbReference type="EMBL" id="KAH7329047.1"/>
    </source>
</evidence>
<dbReference type="PROSITE" id="PS50048">
    <property type="entry name" value="ZN2_CY6_FUNGAL_2"/>
    <property type="match status" value="1"/>
</dbReference>
<dbReference type="PANTHER" id="PTHR35392">
    <property type="entry name" value="ZN(II)2CYS6 TRANSCRIPTION FACTOR (EUROFUNG)-RELATED-RELATED"/>
    <property type="match status" value="1"/>
</dbReference>
<gene>
    <name evidence="3" type="ORF">B0I35DRAFT_35026</name>
</gene>
<keyword evidence="4" id="KW-1185">Reference proteome</keyword>
<name>A0A8K0T816_9HYPO</name>
<evidence type="ECO:0000313" key="4">
    <source>
        <dbReference type="Proteomes" id="UP000813444"/>
    </source>
</evidence>
<dbReference type="GO" id="GO:0008270">
    <property type="term" value="F:zinc ion binding"/>
    <property type="evidence" value="ECO:0007669"/>
    <property type="project" value="InterPro"/>
</dbReference>
<dbReference type="Proteomes" id="UP000813444">
    <property type="component" value="Unassembled WGS sequence"/>
</dbReference>
<comment type="caution">
    <text evidence="3">The sequence shown here is derived from an EMBL/GenBank/DDBJ whole genome shotgun (WGS) entry which is preliminary data.</text>
</comment>
<dbReference type="OrthoDB" id="3474066at2759"/>
<reference evidence="3" key="1">
    <citation type="journal article" date="2021" name="Nat. Commun.">
        <title>Genetic determinants of endophytism in the Arabidopsis root mycobiome.</title>
        <authorList>
            <person name="Mesny F."/>
            <person name="Miyauchi S."/>
            <person name="Thiergart T."/>
            <person name="Pickel B."/>
            <person name="Atanasova L."/>
            <person name="Karlsson M."/>
            <person name="Huettel B."/>
            <person name="Barry K.W."/>
            <person name="Haridas S."/>
            <person name="Chen C."/>
            <person name="Bauer D."/>
            <person name="Andreopoulos W."/>
            <person name="Pangilinan J."/>
            <person name="LaButti K."/>
            <person name="Riley R."/>
            <person name="Lipzen A."/>
            <person name="Clum A."/>
            <person name="Drula E."/>
            <person name="Henrissat B."/>
            <person name="Kohler A."/>
            <person name="Grigoriev I.V."/>
            <person name="Martin F.M."/>
            <person name="Hacquard S."/>
        </authorList>
    </citation>
    <scope>NUCLEOTIDE SEQUENCE</scope>
    <source>
        <strain evidence="3">MPI-CAGE-CH-0235</strain>
    </source>
</reference>
<dbReference type="InterPro" id="IPR001138">
    <property type="entry name" value="Zn2Cys6_DnaBD"/>
</dbReference>
<evidence type="ECO:0000259" key="2">
    <source>
        <dbReference type="PROSITE" id="PS50048"/>
    </source>
</evidence>